<comment type="caution">
    <text evidence="6">The sequence shown here is derived from an EMBL/GenBank/DDBJ whole genome shotgun (WGS) entry which is preliminary data.</text>
</comment>
<keyword evidence="4" id="KW-0732">Signal</keyword>
<evidence type="ECO:0000313" key="7">
    <source>
        <dbReference type="Proteomes" id="UP001208017"/>
    </source>
</evidence>
<dbReference type="Pfam" id="PF00496">
    <property type="entry name" value="SBP_bac_5"/>
    <property type="match status" value="1"/>
</dbReference>
<evidence type="ECO:0000259" key="5">
    <source>
        <dbReference type="Pfam" id="PF00496"/>
    </source>
</evidence>
<dbReference type="Gene3D" id="3.90.76.10">
    <property type="entry name" value="Dipeptide-binding Protein, Domain 1"/>
    <property type="match status" value="1"/>
</dbReference>
<keyword evidence="3" id="KW-0813">Transport</keyword>
<dbReference type="CDD" id="cd08504">
    <property type="entry name" value="PBP2_OppA"/>
    <property type="match status" value="1"/>
</dbReference>
<organism evidence="6 7">
    <name type="scientific">Tumebacillus lacus</name>
    <dbReference type="NCBI Taxonomy" id="2995335"/>
    <lineage>
        <taxon>Bacteria</taxon>
        <taxon>Bacillati</taxon>
        <taxon>Bacillota</taxon>
        <taxon>Bacilli</taxon>
        <taxon>Bacillales</taxon>
        <taxon>Alicyclobacillaceae</taxon>
        <taxon>Tumebacillus</taxon>
    </lineage>
</organism>
<dbReference type="Proteomes" id="UP001208017">
    <property type="component" value="Unassembled WGS sequence"/>
</dbReference>
<dbReference type="RefSeq" id="WP_267152789.1">
    <property type="nucleotide sequence ID" value="NZ_JAPMLT010000011.1"/>
</dbReference>
<evidence type="ECO:0000313" key="6">
    <source>
        <dbReference type="EMBL" id="MCX7571542.1"/>
    </source>
</evidence>
<dbReference type="PANTHER" id="PTHR30290">
    <property type="entry name" value="PERIPLASMIC BINDING COMPONENT OF ABC TRANSPORTER"/>
    <property type="match status" value="1"/>
</dbReference>
<feature type="domain" description="Solute-binding protein family 5" evidence="5">
    <location>
        <begin position="86"/>
        <end position="467"/>
    </location>
</feature>
<dbReference type="PIRSF" id="PIRSF002741">
    <property type="entry name" value="MppA"/>
    <property type="match status" value="1"/>
</dbReference>
<dbReference type="PANTHER" id="PTHR30290:SF10">
    <property type="entry name" value="PERIPLASMIC OLIGOPEPTIDE-BINDING PROTEIN-RELATED"/>
    <property type="match status" value="1"/>
</dbReference>
<name>A0ABT3X6E0_9BACL</name>
<comment type="subcellular location">
    <subcellularLocation>
        <location evidence="1">Cell envelope</location>
    </subcellularLocation>
</comment>
<reference evidence="6 7" key="1">
    <citation type="submission" date="2022-11" db="EMBL/GenBank/DDBJ databases">
        <title>Study of microbial diversity in lake waters.</title>
        <authorList>
            <person name="Zhang J."/>
        </authorList>
    </citation>
    <scope>NUCLEOTIDE SEQUENCE [LARGE SCALE GENOMIC DNA]</scope>
    <source>
        <strain evidence="6 7">DT12</strain>
    </source>
</reference>
<dbReference type="EMBL" id="JAPMLT010000011">
    <property type="protein sequence ID" value="MCX7571542.1"/>
    <property type="molecule type" value="Genomic_DNA"/>
</dbReference>
<evidence type="ECO:0000256" key="2">
    <source>
        <dbReference type="ARBA" id="ARBA00005695"/>
    </source>
</evidence>
<gene>
    <name evidence="6" type="ORF">OS242_16460</name>
</gene>
<dbReference type="InterPro" id="IPR000914">
    <property type="entry name" value="SBP_5_dom"/>
</dbReference>
<evidence type="ECO:0000256" key="4">
    <source>
        <dbReference type="ARBA" id="ARBA00022729"/>
    </source>
</evidence>
<sequence length="548" mass="60993">MKNKKWMGAGLAITMAAVTLIGCSNGDKEPAKGADTGKLDVKQEITLPITGDIPSMDISKATDDIAFTIQAAVNEGLTRLDKNGKAQPGMATDWDVSDDGLTYTFKLRDAKWANGEPVTAKDFVYSWKRTLDPKTKASYSFMVAWIKGGEAYNTEKGSADDVAVKAVDDKTLEVTLAHPVPFFVEQMAFPVFFPQNQKFVEAAGDKYSTEADKLLANGPFKMSEWAHEQSATLVKNDQYWDKDKVKLTKATFQVVKDSTAAVNLYESGELDRTIGLVRDQVESYKDSKEFSVEAELTAGYVMYNQRVPALTNAKIRQALTYAIDAEAYADVVYHNGSKAATGIVPNGVNVKDGEYRQIAGDLVGRKDNAAKAKDLLAEGLKEAGLTEFPKIKLTANDDDTNKKGAEFVQEQWRSKLGIEVEVETLPFKLRLDRARKHDFDLMLAVWGADYNDPMTFLDLWMSDSGFNYPSWKNADYDKLIKQAQAEPDAKKRTSLMVDAEKLLMKEMPIGPTFFRGQAYLTKSHVKNWQTSVFGPDYDLKETYIQGKE</sequence>
<comment type="similarity">
    <text evidence="2">Belongs to the bacterial solute-binding protein 5 family.</text>
</comment>
<proteinExistence type="inferred from homology"/>
<keyword evidence="7" id="KW-1185">Reference proteome</keyword>
<protein>
    <submittedName>
        <fullName evidence="6">Peptide ABC transporter substrate-binding protein</fullName>
    </submittedName>
</protein>
<evidence type="ECO:0000256" key="3">
    <source>
        <dbReference type="ARBA" id="ARBA00022448"/>
    </source>
</evidence>
<dbReference type="PROSITE" id="PS51257">
    <property type="entry name" value="PROKAR_LIPOPROTEIN"/>
    <property type="match status" value="1"/>
</dbReference>
<dbReference type="Gene3D" id="3.40.190.10">
    <property type="entry name" value="Periplasmic binding protein-like II"/>
    <property type="match status" value="1"/>
</dbReference>
<dbReference type="Gene3D" id="3.10.105.10">
    <property type="entry name" value="Dipeptide-binding Protein, Domain 3"/>
    <property type="match status" value="1"/>
</dbReference>
<evidence type="ECO:0000256" key="1">
    <source>
        <dbReference type="ARBA" id="ARBA00004196"/>
    </source>
</evidence>
<dbReference type="SUPFAM" id="SSF53850">
    <property type="entry name" value="Periplasmic binding protein-like II"/>
    <property type="match status" value="1"/>
</dbReference>
<dbReference type="InterPro" id="IPR030678">
    <property type="entry name" value="Peptide/Ni-bd"/>
</dbReference>
<accession>A0ABT3X6E0</accession>
<dbReference type="InterPro" id="IPR039424">
    <property type="entry name" value="SBP_5"/>
</dbReference>